<evidence type="ECO:0000256" key="1">
    <source>
        <dbReference type="ARBA" id="ARBA00001947"/>
    </source>
</evidence>
<keyword evidence="3" id="KW-0378">Hydrolase</keyword>
<dbReference type="Pfam" id="PF00753">
    <property type="entry name" value="Lactamase_B"/>
    <property type="match status" value="1"/>
</dbReference>
<name>A0ABS5JWU9_9BACT</name>
<evidence type="ECO:0000313" key="7">
    <source>
        <dbReference type="EMBL" id="MBS2098949.1"/>
    </source>
</evidence>
<dbReference type="PANTHER" id="PTHR46233:SF3">
    <property type="entry name" value="HYDROXYACYLGLUTATHIONE HYDROLASE GLOC"/>
    <property type="match status" value="1"/>
</dbReference>
<evidence type="ECO:0000259" key="6">
    <source>
        <dbReference type="SMART" id="SM00849"/>
    </source>
</evidence>
<accession>A0ABS5JWU9</accession>
<sequence length="214" mass="23437">MIKVDTLPINMWQENTYILSDETKECVIIDPGCLTTEERKSVAEFIETNGYKPVKLLQTHLHLDHVFGSAFIAEKYDLGLEANQGDEFLIDQTVSYAAQFGVEVDKNPPAISNYLNEGDVVQFGNSSLEVITVPGHSPGGITFYSKEDKIAIVGDSIFQGSIGRTDLPGGDFDTLISHLKSKILTLDEDVQLFPGHGPSTTVGREKSSNPFLVS</sequence>
<feature type="compositionally biased region" description="Polar residues" evidence="5">
    <location>
        <begin position="198"/>
        <end position="214"/>
    </location>
</feature>
<dbReference type="PANTHER" id="PTHR46233">
    <property type="entry name" value="HYDROXYACYLGLUTATHIONE HYDROLASE GLOC"/>
    <property type="match status" value="1"/>
</dbReference>
<protein>
    <submittedName>
        <fullName evidence="7">MBL fold metallo-hydrolase</fullName>
    </submittedName>
</protein>
<keyword evidence="4" id="KW-0862">Zinc</keyword>
<dbReference type="CDD" id="cd06262">
    <property type="entry name" value="metallo-hydrolase-like_MBL-fold"/>
    <property type="match status" value="1"/>
</dbReference>
<organism evidence="7 8">
    <name type="scientific">Carboxylicivirga linearis</name>
    <dbReference type="NCBI Taxonomy" id="1628157"/>
    <lineage>
        <taxon>Bacteria</taxon>
        <taxon>Pseudomonadati</taxon>
        <taxon>Bacteroidota</taxon>
        <taxon>Bacteroidia</taxon>
        <taxon>Marinilabiliales</taxon>
        <taxon>Marinilabiliaceae</taxon>
        <taxon>Carboxylicivirga</taxon>
    </lineage>
</organism>
<dbReference type="SMART" id="SM00849">
    <property type="entry name" value="Lactamase_B"/>
    <property type="match status" value="1"/>
</dbReference>
<evidence type="ECO:0000256" key="3">
    <source>
        <dbReference type="ARBA" id="ARBA00022801"/>
    </source>
</evidence>
<dbReference type="InterPro" id="IPR051453">
    <property type="entry name" value="MBL_Glyoxalase_II"/>
</dbReference>
<proteinExistence type="predicted"/>
<evidence type="ECO:0000256" key="5">
    <source>
        <dbReference type="SAM" id="MobiDB-lite"/>
    </source>
</evidence>
<evidence type="ECO:0000313" key="8">
    <source>
        <dbReference type="Proteomes" id="UP000708576"/>
    </source>
</evidence>
<gene>
    <name evidence="7" type="ORF">KEM10_11725</name>
</gene>
<dbReference type="Gene3D" id="3.60.15.10">
    <property type="entry name" value="Ribonuclease Z/Hydroxyacylglutathione hydrolase-like"/>
    <property type="match status" value="1"/>
</dbReference>
<dbReference type="InterPro" id="IPR001279">
    <property type="entry name" value="Metallo-B-lactamas"/>
</dbReference>
<comment type="cofactor">
    <cofactor evidence="1">
        <name>Zn(2+)</name>
        <dbReference type="ChEBI" id="CHEBI:29105"/>
    </cofactor>
</comment>
<feature type="region of interest" description="Disordered" evidence="5">
    <location>
        <begin position="194"/>
        <end position="214"/>
    </location>
</feature>
<dbReference type="Proteomes" id="UP000708576">
    <property type="component" value="Unassembled WGS sequence"/>
</dbReference>
<feature type="domain" description="Metallo-beta-lactamase" evidence="6">
    <location>
        <begin position="13"/>
        <end position="196"/>
    </location>
</feature>
<keyword evidence="2" id="KW-0479">Metal-binding</keyword>
<reference evidence="7 8" key="1">
    <citation type="journal article" date="2015" name="Int. J. Syst. Evol. Microbiol.">
        <title>Carboxylicivirga linearis sp. nov., isolated from a sea cucumber culture pond.</title>
        <authorList>
            <person name="Wang F.Q."/>
            <person name="Zhou Y.X."/>
            <person name="Lin X.Z."/>
            <person name="Chen G.J."/>
            <person name="Du Z.J."/>
        </authorList>
    </citation>
    <scope>NUCLEOTIDE SEQUENCE [LARGE SCALE GENOMIC DNA]</scope>
    <source>
        <strain evidence="7 8">FB218</strain>
    </source>
</reference>
<evidence type="ECO:0000256" key="2">
    <source>
        <dbReference type="ARBA" id="ARBA00022723"/>
    </source>
</evidence>
<evidence type="ECO:0000256" key="4">
    <source>
        <dbReference type="ARBA" id="ARBA00022833"/>
    </source>
</evidence>
<dbReference type="RefSeq" id="WP_212216192.1">
    <property type="nucleotide sequence ID" value="NZ_JAGUCO010000007.1"/>
</dbReference>
<dbReference type="EMBL" id="JAGUCO010000007">
    <property type="protein sequence ID" value="MBS2098949.1"/>
    <property type="molecule type" value="Genomic_DNA"/>
</dbReference>
<keyword evidence="8" id="KW-1185">Reference proteome</keyword>
<comment type="caution">
    <text evidence="7">The sequence shown here is derived from an EMBL/GenBank/DDBJ whole genome shotgun (WGS) entry which is preliminary data.</text>
</comment>
<dbReference type="InterPro" id="IPR036866">
    <property type="entry name" value="RibonucZ/Hydroxyglut_hydro"/>
</dbReference>
<dbReference type="SUPFAM" id="SSF56281">
    <property type="entry name" value="Metallo-hydrolase/oxidoreductase"/>
    <property type="match status" value="1"/>
</dbReference>